<gene>
    <name evidence="1" type="ORF">K9S39_01725</name>
</gene>
<keyword evidence="2" id="KW-1185">Reference proteome</keyword>
<dbReference type="RefSeq" id="WP_248861540.1">
    <property type="nucleotide sequence ID" value="NZ_CP086322.1"/>
</dbReference>
<sequence>MISARHATHINHVISNASIQYKGERAGVPFVRADPAYTSQMPIPAPVVVWGR</sequence>
<dbReference type="Proteomes" id="UP000830115">
    <property type="component" value="Chromosome"/>
</dbReference>
<name>A0ABY4LZ44_9ACTN</name>
<dbReference type="EMBL" id="CP086322">
    <property type="protein sequence ID" value="UQA90774.1"/>
    <property type="molecule type" value="Genomic_DNA"/>
</dbReference>
<reference evidence="1" key="1">
    <citation type="submission" date="2021-10" db="EMBL/GenBank/DDBJ databases">
        <title>Streptomyces nigrumlapis sp.nov.,an antimicrobial producing actinobacterium isolated from Black Gobi rocks.</title>
        <authorList>
            <person name="Wen Y."/>
            <person name="Zhang W."/>
            <person name="Liu X.G."/>
        </authorList>
    </citation>
    <scope>NUCLEOTIDE SEQUENCE</scope>
    <source>
        <strain evidence="1">ST13-2-2</strain>
    </source>
</reference>
<protein>
    <submittedName>
        <fullName evidence="1">Transposase</fullName>
    </submittedName>
</protein>
<evidence type="ECO:0000313" key="1">
    <source>
        <dbReference type="EMBL" id="UQA90774.1"/>
    </source>
</evidence>
<organism evidence="1 2">
    <name type="scientific">Streptomyces halobius</name>
    <dbReference type="NCBI Taxonomy" id="2879846"/>
    <lineage>
        <taxon>Bacteria</taxon>
        <taxon>Bacillati</taxon>
        <taxon>Actinomycetota</taxon>
        <taxon>Actinomycetes</taxon>
        <taxon>Kitasatosporales</taxon>
        <taxon>Streptomycetaceae</taxon>
        <taxon>Streptomyces</taxon>
    </lineage>
</organism>
<accession>A0ABY4LZ44</accession>
<evidence type="ECO:0000313" key="2">
    <source>
        <dbReference type="Proteomes" id="UP000830115"/>
    </source>
</evidence>
<proteinExistence type="predicted"/>